<dbReference type="RefSeq" id="XP_002185496.1">
    <property type="nucleotide sequence ID" value="XM_002185460.1"/>
</dbReference>
<name>B7GEJ7_PHATC</name>
<dbReference type="PaxDb" id="2850-Phatr50578"/>
<organism evidence="6 7">
    <name type="scientific">Phaeodactylum tricornutum (strain CCAP 1055/1)</name>
    <dbReference type="NCBI Taxonomy" id="556484"/>
    <lineage>
        <taxon>Eukaryota</taxon>
        <taxon>Sar</taxon>
        <taxon>Stramenopiles</taxon>
        <taxon>Ochrophyta</taxon>
        <taxon>Bacillariophyta</taxon>
        <taxon>Bacillariophyceae</taxon>
        <taxon>Bacillariophycidae</taxon>
        <taxon>Naviculales</taxon>
        <taxon>Phaeodactylaceae</taxon>
        <taxon>Phaeodactylum</taxon>
    </lineage>
</organism>
<comment type="similarity">
    <text evidence="1">Belongs to the DeSI family.</text>
</comment>
<feature type="domain" description="PPPDE" evidence="5">
    <location>
        <begin position="4"/>
        <end position="163"/>
    </location>
</feature>
<evidence type="ECO:0000256" key="3">
    <source>
        <dbReference type="ARBA" id="ARBA00022801"/>
    </source>
</evidence>
<sequence length="236" mass="25822">MTVHEVTLHVYQLAPEGHAFFTGVLPSLGLGAYHTCIEIDQSRYTFAPKVGIVRSSARHEHAPTGAVWKEAIVLGSCRLERGRVARIVRILQDRFFGQFAYHLVHRNCNHFTETMATALLCHDEIIQSALSGNAETNDNALRPLVGALRTFPTYINRLANTSGHFVSYEANTIPCQVGQEAAHAVVASQDTSVEKASRSASTRTSALDTSANRTATKKVLTDRQKAALAKIRKTPA</sequence>
<keyword evidence="2" id="KW-0645">Protease</keyword>
<reference evidence="7" key="2">
    <citation type="submission" date="2008-08" db="EMBL/GenBank/DDBJ databases">
        <authorList>
            <consortium name="Diatom Consortium"/>
            <person name="Grigoriev I."/>
            <person name="Grimwood J."/>
            <person name="Kuo A."/>
            <person name="Otillar R.P."/>
            <person name="Salamov A."/>
            <person name="Detter J.C."/>
            <person name="Lindquist E."/>
            <person name="Shapiro H."/>
            <person name="Lucas S."/>
            <person name="Glavina del Rio T."/>
            <person name="Pitluck S."/>
            <person name="Rokhsar D."/>
            <person name="Bowler C."/>
        </authorList>
    </citation>
    <scope>GENOME REANNOTATION</scope>
    <source>
        <strain evidence="7">CCAP 1055/1</strain>
    </source>
</reference>
<dbReference type="InterPro" id="IPR042266">
    <property type="entry name" value="PPPDE_sf"/>
</dbReference>
<evidence type="ECO:0000256" key="1">
    <source>
        <dbReference type="ARBA" id="ARBA00008140"/>
    </source>
</evidence>
<dbReference type="Proteomes" id="UP000000759">
    <property type="component" value="Chromosome 31"/>
</dbReference>
<dbReference type="EMBL" id="CM000633">
    <property type="protein sequence ID" value="EEC42983.1"/>
    <property type="molecule type" value="Genomic_DNA"/>
</dbReference>
<dbReference type="STRING" id="556484.B7GEJ7"/>
<dbReference type="GeneID" id="7199401"/>
<dbReference type="InParanoid" id="B7GEJ7"/>
<accession>B7GEJ7</accession>
<feature type="compositionally biased region" description="Low complexity" evidence="4">
    <location>
        <begin position="198"/>
        <end position="211"/>
    </location>
</feature>
<dbReference type="InterPro" id="IPR008580">
    <property type="entry name" value="PPPDE_dom"/>
</dbReference>
<dbReference type="GO" id="GO:0006508">
    <property type="term" value="P:proteolysis"/>
    <property type="evidence" value="ECO:0007669"/>
    <property type="project" value="UniProtKB-KW"/>
</dbReference>
<evidence type="ECO:0000313" key="7">
    <source>
        <dbReference type="Proteomes" id="UP000000759"/>
    </source>
</evidence>
<dbReference type="PANTHER" id="PTHR12378">
    <property type="entry name" value="DESUMOYLATING ISOPEPTIDASE"/>
    <property type="match status" value="1"/>
</dbReference>
<dbReference type="GO" id="GO:0016579">
    <property type="term" value="P:protein deubiquitination"/>
    <property type="evidence" value="ECO:0007669"/>
    <property type="project" value="TreeGrafter"/>
</dbReference>
<evidence type="ECO:0000256" key="2">
    <source>
        <dbReference type="ARBA" id="ARBA00022670"/>
    </source>
</evidence>
<reference evidence="6 7" key="1">
    <citation type="journal article" date="2008" name="Nature">
        <title>The Phaeodactylum genome reveals the evolutionary history of diatom genomes.</title>
        <authorList>
            <person name="Bowler C."/>
            <person name="Allen A.E."/>
            <person name="Badger J.H."/>
            <person name="Grimwood J."/>
            <person name="Jabbari K."/>
            <person name="Kuo A."/>
            <person name="Maheswari U."/>
            <person name="Martens C."/>
            <person name="Maumus F."/>
            <person name="Otillar R.P."/>
            <person name="Rayko E."/>
            <person name="Salamov A."/>
            <person name="Vandepoele K."/>
            <person name="Beszteri B."/>
            <person name="Gruber A."/>
            <person name="Heijde M."/>
            <person name="Katinka M."/>
            <person name="Mock T."/>
            <person name="Valentin K."/>
            <person name="Verret F."/>
            <person name="Berges J.A."/>
            <person name="Brownlee C."/>
            <person name="Cadoret J.P."/>
            <person name="Chiovitti A."/>
            <person name="Choi C.J."/>
            <person name="Coesel S."/>
            <person name="De Martino A."/>
            <person name="Detter J.C."/>
            <person name="Durkin C."/>
            <person name="Falciatore A."/>
            <person name="Fournet J."/>
            <person name="Haruta M."/>
            <person name="Huysman M.J."/>
            <person name="Jenkins B.D."/>
            <person name="Jiroutova K."/>
            <person name="Jorgensen R.E."/>
            <person name="Joubert Y."/>
            <person name="Kaplan A."/>
            <person name="Kroger N."/>
            <person name="Kroth P.G."/>
            <person name="La Roche J."/>
            <person name="Lindquist E."/>
            <person name="Lommer M."/>
            <person name="Martin-Jezequel V."/>
            <person name="Lopez P.J."/>
            <person name="Lucas S."/>
            <person name="Mangogna M."/>
            <person name="McGinnis K."/>
            <person name="Medlin L.K."/>
            <person name="Montsant A."/>
            <person name="Oudot-Le Secq M.P."/>
            <person name="Napoli C."/>
            <person name="Obornik M."/>
            <person name="Parker M.S."/>
            <person name="Petit J.L."/>
            <person name="Porcel B.M."/>
            <person name="Poulsen N."/>
            <person name="Robison M."/>
            <person name="Rychlewski L."/>
            <person name="Rynearson T.A."/>
            <person name="Schmutz J."/>
            <person name="Shapiro H."/>
            <person name="Siaut M."/>
            <person name="Stanley M."/>
            <person name="Sussman M.R."/>
            <person name="Taylor A.R."/>
            <person name="Vardi A."/>
            <person name="von Dassow P."/>
            <person name="Vyverman W."/>
            <person name="Willis A."/>
            <person name="Wyrwicz L.S."/>
            <person name="Rokhsar D.S."/>
            <person name="Weissenbach J."/>
            <person name="Armbrust E.V."/>
            <person name="Green B.R."/>
            <person name="Van de Peer Y."/>
            <person name="Grigoriev I.V."/>
        </authorList>
    </citation>
    <scope>NUCLEOTIDE SEQUENCE [LARGE SCALE GENOMIC DNA]</scope>
    <source>
        <strain evidence="6 7">CCAP 1055/1</strain>
    </source>
</reference>
<dbReference type="OrthoDB" id="412286at2759"/>
<dbReference type="HOGENOM" id="CLU_1153704_0_0_1"/>
<gene>
    <name evidence="6" type="ORF">PHATRDRAFT_50578</name>
</gene>
<dbReference type="GO" id="GO:0101005">
    <property type="term" value="F:deubiquitinase activity"/>
    <property type="evidence" value="ECO:0007669"/>
    <property type="project" value="TreeGrafter"/>
</dbReference>
<dbReference type="Gene3D" id="3.90.1720.30">
    <property type="entry name" value="PPPDE domains"/>
    <property type="match status" value="1"/>
</dbReference>
<keyword evidence="7" id="KW-1185">Reference proteome</keyword>
<evidence type="ECO:0000256" key="4">
    <source>
        <dbReference type="SAM" id="MobiDB-lite"/>
    </source>
</evidence>
<keyword evidence="3" id="KW-0378">Hydrolase</keyword>
<feature type="region of interest" description="Disordered" evidence="4">
    <location>
        <begin position="192"/>
        <end position="219"/>
    </location>
</feature>
<dbReference type="PANTHER" id="PTHR12378:SF80">
    <property type="entry name" value="IP06716P-RELATED"/>
    <property type="match status" value="1"/>
</dbReference>
<protein>
    <recommendedName>
        <fullName evidence="5">PPPDE domain-containing protein</fullName>
    </recommendedName>
</protein>
<dbReference type="eggNOG" id="KOG0324">
    <property type="taxonomic scope" value="Eukaryota"/>
</dbReference>
<dbReference type="SMART" id="SM01179">
    <property type="entry name" value="DUF862"/>
    <property type="match status" value="1"/>
</dbReference>
<evidence type="ECO:0000313" key="6">
    <source>
        <dbReference type="EMBL" id="EEC42983.1"/>
    </source>
</evidence>
<proteinExistence type="inferred from homology"/>
<evidence type="ECO:0000259" key="5">
    <source>
        <dbReference type="PROSITE" id="PS51858"/>
    </source>
</evidence>
<dbReference type="KEGG" id="pti:PHATRDRAFT_50578"/>
<dbReference type="PROSITE" id="PS51858">
    <property type="entry name" value="PPPDE"/>
    <property type="match status" value="1"/>
</dbReference>
<dbReference type="Pfam" id="PF05903">
    <property type="entry name" value="Peptidase_C97"/>
    <property type="match status" value="1"/>
</dbReference>
<dbReference type="AlphaFoldDB" id="B7GEJ7"/>